<dbReference type="AlphaFoldDB" id="A0A1S8KII6"/>
<evidence type="ECO:0000313" key="3">
    <source>
        <dbReference type="Proteomes" id="UP000191171"/>
    </source>
</evidence>
<feature type="transmembrane region" description="Helical" evidence="1">
    <location>
        <begin position="13"/>
        <end position="31"/>
    </location>
</feature>
<proteinExistence type="predicted"/>
<comment type="caution">
    <text evidence="2">The sequence shown here is derived from an EMBL/GenBank/DDBJ whole genome shotgun (WGS) entry which is preliminary data.</text>
</comment>
<keyword evidence="1" id="KW-0472">Membrane</keyword>
<reference evidence="2 3" key="1">
    <citation type="submission" date="2017-02" db="EMBL/GenBank/DDBJ databases">
        <title>Clonality and virulence of isolates of VRE in Hematopoietic Stem Cell Transplanted (HSCT) patients.</title>
        <authorList>
            <person name="Marchi A.P."/>
            <person name="Martins R.C."/>
            <person name="Marie S.K."/>
            <person name="Levin A.S."/>
            <person name="Costa S.F."/>
        </authorList>
    </citation>
    <scope>NUCLEOTIDE SEQUENCE [LARGE SCALE GENOMIC DNA]</scope>
    <source>
        <strain evidence="2 3">LIM1759</strain>
    </source>
</reference>
<dbReference type="EMBL" id="MVGJ01000303">
    <property type="protein sequence ID" value="OOL79480.1"/>
    <property type="molecule type" value="Genomic_DNA"/>
</dbReference>
<evidence type="ECO:0000256" key="1">
    <source>
        <dbReference type="SAM" id="Phobius"/>
    </source>
</evidence>
<keyword evidence="1" id="KW-1133">Transmembrane helix</keyword>
<sequence>MFLWLKTLYRKRAVTWPFIFYTIIWTLSISYNNKHNRRRVIVSQERTNNPCILCGTGGYFV</sequence>
<gene>
    <name evidence="2" type="ORF">B1P95_16390</name>
</gene>
<evidence type="ECO:0000313" key="2">
    <source>
        <dbReference type="EMBL" id="OOL79480.1"/>
    </source>
</evidence>
<name>A0A1S8KII6_ENTFC</name>
<dbReference type="Proteomes" id="UP000191171">
    <property type="component" value="Unassembled WGS sequence"/>
</dbReference>
<organism evidence="2 3">
    <name type="scientific">Enterococcus faecium</name>
    <name type="common">Streptococcus faecium</name>
    <dbReference type="NCBI Taxonomy" id="1352"/>
    <lineage>
        <taxon>Bacteria</taxon>
        <taxon>Bacillati</taxon>
        <taxon>Bacillota</taxon>
        <taxon>Bacilli</taxon>
        <taxon>Lactobacillales</taxon>
        <taxon>Enterococcaceae</taxon>
        <taxon>Enterococcus</taxon>
    </lineage>
</organism>
<accession>A0A1S8KII6</accession>
<keyword evidence="1" id="KW-0812">Transmembrane</keyword>
<protein>
    <submittedName>
        <fullName evidence="2">Uncharacterized protein</fullName>
    </submittedName>
</protein>